<keyword evidence="1" id="KW-0560">Oxidoreductase</keyword>
<reference evidence="4" key="1">
    <citation type="journal article" date="2014" name="Genome Announc.">
        <title>Draft genome sequence of Rhodosporidium toruloides CECT1137, an oleaginous yeast of biotechnological interest.</title>
        <authorList>
            <person name="Morin N."/>
            <person name="Calcas X."/>
            <person name="Devillers H."/>
            <person name="Durrens P."/>
            <person name="Sherman D.J."/>
            <person name="Nicaud J.-M."/>
            <person name="Neuveglise C."/>
        </authorList>
    </citation>
    <scope>NUCLEOTIDE SEQUENCE</scope>
    <source>
        <strain evidence="4">CECT1137</strain>
    </source>
</reference>
<dbReference type="GO" id="GO:0016616">
    <property type="term" value="F:oxidoreductase activity, acting on the CH-OH group of donors, NAD or NADP as acceptor"/>
    <property type="evidence" value="ECO:0007669"/>
    <property type="project" value="TreeGrafter"/>
</dbReference>
<dbReference type="EMBL" id="LK052936">
    <property type="protein sequence ID" value="CDR36011.1"/>
    <property type="molecule type" value="Genomic_DNA"/>
</dbReference>
<evidence type="ECO:0000256" key="2">
    <source>
        <dbReference type="ARBA" id="ARBA00023445"/>
    </source>
</evidence>
<dbReference type="InterPro" id="IPR036291">
    <property type="entry name" value="NAD(P)-bd_dom_sf"/>
</dbReference>
<evidence type="ECO:0000313" key="4">
    <source>
        <dbReference type="EMBL" id="CDR36011.1"/>
    </source>
</evidence>
<dbReference type="InterPro" id="IPR001509">
    <property type="entry name" value="Epimerase_deHydtase"/>
</dbReference>
<dbReference type="SUPFAM" id="SSF51735">
    <property type="entry name" value="NAD(P)-binding Rossmann-fold domains"/>
    <property type="match status" value="1"/>
</dbReference>
<gene>
    <name evidence="4" type="ORF">RHTO0S_01e12222g</name>
</gene>
<protein>
    <submittedName>
        <fullName evidence="4">RHTO0S01e12222g1_1</fullName>
    </submittedName>
</protein>
<dbReference type="PANTHER" id="PTHR10366">
    <property type="entry name" value="NAD DEPENDENT EPIMERASE/DEHYDRATASE"/>
    <property type="match status" value="1"/>
</dbReference>
<evidence type="ECO:0000259" key="3">
    <source>
        <dbReference type="Pfam" id="PF01370"/>
    </source>
</evidence>
<sequence>MAKTILVTGASGFLASYVIAEFLKAGWNVRGTVRSKAKAQHLFERYPEHADKIELVEVKDLVTGEGLEEAVQGVDAIAHTASPYALTYTDPIKDFIDPAVKGTIGVLEAAKNAGVKRVVVTSSFAAVTNFKEGGPWRNYTYTGSDWNPLTVEDCLVPNVPGPVVYSASKTLADRAAHDYASKNDLVLCTINPPMIYGPPLQRVASRSEINTSSGAIYALIHGEPGREVPWNRLPLFAHVVDVALAHVRAVEVEAEKVKGQRFLICGGSFTWEEATAHLASVRPSLAPRLPTLPASPSQYKDAGKPLARLDCTPAKEVLGFEGFRGWKETLEETVDALVEIEKRFEA</sequence>
<accession>A0A061AMT2</accession>
<dbReference type="OrthoDB" id="2735536at2759"/>
<dbReference type="Gene3D" id="3.40.50.720">
    <property type="entry name" value="NAD(P)-binding Rossmann-like Domain"/>
    <property type="match status" value="1"/>
</dbReference>
<dbReference type="AlphaFoldDB" id="A0A061AMT2"/>
<organism evidence="4">
    <name type="scientific">Rhodotorula toruloides</name>
    <name type="common">Yeast</name>
    <name type="synonym">Rhodosporidium toruloides</name>
    <dbReference type="NCBI Taxonomy" id="5286"/>
    <lineage>
        <taxon>Eukaryota</taxon>
        <taxon>Fungi</taxon>
        <taxon>Dikarya</taxon>
        <taxon>Basidiomycota</taxon>
        <taxon>Pucciniomycotina</taxon>
        <taxon>Microbotryomycetes</taxon>
        <taxon>Sporidiobolales</taxon>
        <taxon>Sporidiobolaceae</taxon>
        <taxon>Rhodotorula</taxon>
    </lineage>
</organism>
<feature type="domain" description="NAD-dependent epimerase/dehydratase" evidence="3">
    <location>
        <begin position="5"/>
        <end position="265"/>
    </location>
</feature>
<comment type="similarity">
    <text evidence="2">Belongs to the NAD(P)-dependent epimerase/dehydratase family. Dihydroflavonol-4-reductase subfamily.</text>
</comment>
<dbReference type="InterPro" id="IPR050425">
    <property type="entry name" value="NAD(P)_dehydrat-like"/>
</dbReference>
<dbReference type="PANTHER" id="PTHR10366:SF564">
    <property type="entry name" value="STEROL-4-ALPHA-CARBOXYLATE 3-DEHYDROGENASE, DECARBOXYLATING"/>
    <property type="match status" value="1"/>
</dbReference>
<dbReference type="Pfam" id="PF01370">
    <property type="entry name" value="Epimerase"/>
    <property type="match status" value="1"/>
</dbReference>
<name>A0A061AMT2_RHOTO</name>
<evidence type="ECO:0000256" key="1">
    <source>
        <dbReference type="ARBA" id="ARBA00023002"/>
    </source>
</evidence>
<proteinExistence type="inferred from homology"/>